<name>A0A1V4T078_9GAMM</name>
<feature type="non-terminal residue" evidence="2">
    <location>
        <position position="157"/>
    </location>
</feature>
<protein>
    <submittedName>
        <fullName evidence="2">Uncharacterized protein</fullName>
    </submittedName>
</protein>
<sequence>MWLQRHAVLSLVINIYIGRVQVLMINSPARARSIHSTFVLFYPLWGYASFFHLSQKQHNLETCQVVEAHALRRQKQVDLSEFEAILGYRVSSRTGSRATQRNPVSKNNKKEKRNIPVVYRTSESKQECIGQRPNQPTESSADSLDVLGVTKIGKVED</sequence>
<dbReference type="AlphaFoldDB" id="A0A1V4T078"/>
<keyword evidence="3" id="KW-1185">Reference proteome</keyword>
<dbReference type="Proteomes" id="UP000191418">
    <property type="component" value="Unassembled WGS sequence"/>
</dbReference>
<feature type="compositionally biased region" description="Polar residues" evidence="1">
    <location>
        <begin position="92"/>
        <end position="106"/>
    </location>
</feature>
<comment type="caution">
    <text evidence="2">The sequence shown here is derived from an EMBL/GenBank/DDBJ whole genome shotgun (WGS) entry which is preliminary data.</text>
</comment>
<organism evidence="2 3">
    <name type="scientific">Oceanospirillum multiglobuliferum</name>
    <dbReference type="NCBI Taxonomy" id="64969"/>
    <lineage>
        <taxon>Bacteria</taxon>
        <taxon>Pseudomonadati</taxon>
        <taxon>Pseudomonadota</taxon>
        <taxon>Gammaproteobacteria</taxon>
        <taxon>Oceanospirillales</taxon>
        <taxon>Oceanospirillaceae</taxon>
        <taxon>Oceanospirillum</taxon>
    </lineage>
</organism>
<accession>A0A1V4T078</accession>
<gene>
    <name evidence="2" type="ORF">BTE48_16560</name>
</gene>
<dbReference type="EMBL" id="MTSM01000138">
    <property type="protein sequence ID" value="OPX53995.1"/>
    <property type="molecule type" value="Genomic_DNA"/>
</dbReference>
<proteinExistence type="predicted"/>
<feature type="region of interest" description="Disordered" evidence="1">
    <location>
        <begin position="92"/>
        <end position="157"/>
    </location>
</feature>
<feature type="compositionally biased region" description="Polar residues" evidence="1">
    <location>
        <begin position="132"/>
        <end position="142"/>
    </location>
</feature>
<evidence type="ECO:0000313" key="2">
    <source>
        <dbReference type="EMBL" id="OPX53995.1"/>
    </source>
</evidence>
<reference evidence="2 3" key="1">
    <citation type="submission" date="2017-01" db="EMBL/GenBank/DDBJ databases">
        <title>Genome Sequencing of a Marine Spirillum, Oceanospirillum multiglobuliferum ATCC 33336, from Japan.</title>
        <authorList>
            <person name="Carney J.G."/>
            <person name="Trachtenberg A.M."/>
            <person name="Rheaume B.A."/>
            <person name="Linnane J.D."/>
            <person name="Pitts N.L."/>
            <person name="Mykles D.L."/>
            <person name="Maclea K.S."/>
        </authorList>
    </citation>
    <scope>NUCLEOTIDE SEQUENCE [LARGE SCALE GENOMIC DNA]</scope>
    <source>
        <strain evidence="2 3">ATCC 33336</strain>
    </source>
</reference>
<evidence type="ECO:0000256" key="1">
    <source>
        <dbReference type="SAM" id="MobiDB-lite"/>
    </source>
</evidence>
<evidence type="ECO:0000313" key="3">
    <source>
        <dbReference type="Proteomes" id="UP000191418"/>
    </source>
</evidence>